<dbReference type="InterPro" id="IPR036390">
    <property type="entry name" value="WH_DNA-bd_sf"/>
</dbReference>
<dbReference type="GO" id="GO:0006260">
    <property type="term" value="P:DNA replication"/>
    <property type="evidence" value="ECO:0007669"/>
    <property type="project" value="InterPro"/>
</dbReference>
<dbReference type="Gene3D" id="1.10.10.10">
    <property type="entry name" value="Winged helix-like DNA-binding domain superfamily/Winged helix DNA-binding domain"/>
    <property type="match status" value="1"/>
</dbReference>
<sequence length="187" mass="20736">MSLLMNFNSLQQFANPCIVCVLTSATCAQVELVKLTGQQFSSSHILEVYRGSLNQFVKKHRHQTVSLHGAGKHLAKGEASRVLRHLVTEDLLIEEVKKSDVYGSVSSILKANELKVRELFSGRKTILVRFPSTFKASKRINSEVISAQGSLTSGMQSHPHTGTEQPQSKGDLFLLWLGRTLNLDLYA</sequence>
<dbReference type="Pfam" id="PF09382">
    <property type="entry name" value="RQC"/>
    <property type="match status" value="1"/>
</dbReference>
<accession>A0A540N0B2</accession>
<dbReference type="InterPro" id="IPR036388">
    <property type="entry name" value="WH-like_DNA-bd_sf"/>
</dbReference>
<dbReference type="AlphaFoldDB" id="A0A540N0B2"/>
<dbReference type="STRING" id="106549.A0A540N0B2"/>
<dbReference type="GO" id="GO:0043138">
    <property type="term" value="F:3'-5' DNA helicase activity"/>
    <property type="evidence" value="ECO:0007669"/>
    <property type="project" value="InterPro"/>
</dbReference>
<feature type="domain" description="RQC" evidence="1">
    <location>
        <begin position="22"/>
        <end position="132"/>
    </location>
</feature>
<keyword evidence="3" id="KW-1185">Reference proteome</keyword>
<gene>
    <name evidence="2" type="ORF">C1H46_009913</name>
</gene>
<comment type="caution">
    <text evidence="2">The sequence shown here is derived from an EMBL/GenBank/DDBJ whole genome shotgun (WGS) entry which is preliminary data.</text>
</comment>
<proteinExistence type="predicted"/>
<evidence type="ECO:0000313" key="3">
    <source>
        <dbReference type="Proteomes" id="UP000315295"/>
    </source>
</evidence>
<dbReference type="EMBL" id="VIEB01000139">
    <property type="protein sequence ID" value="TQE04497.1"/>
    <property type="molecule type" value="Genomic_DNA"/>
</dbReference>
<dbReference type="InterPro" id="IPR018982">
    <property type="entry name" value="RQC_domain"/>
</dbReference>
<organism evidence="2 3">
    <name type="scientific">Malus baccata</name>
    <name type="common">Siberian crab apple</name>
    <name type="synonym">Pyrus baccata</name>
    <dbReference type="NCBI Taxonomy" id="106549"/>
    <lineage>
        <taxon>Eukaryota</taxon>
        <taxon>Viridiplantae</taxon>
        <taxon>Streptophyta</taxon>
        <taxon>Embryophyta</taxon>
        <taxon>Tracheophyta</taxon>
        <taxon>Spermatophyta</taxon>
        <taxon>Magnoliopsida</taxon>
        <taxon>eudicotyledons</taxon>
        <taxon>Gunneridae</taxon>
        <taxon>Pentapetalae</taxon>
        <taxon>rosids</taxon>
        <taxon>fabids</taxon>
        <taxon>Rosales</taxon>
        <taxon>Rosaceae</taxon>
        <taxon>Amygdaloideae</taxon>
        <taxon>Maleae</taxon>
        <taxon>Malus</taxon>
    </lineage>
</organism>
<dbReference type="Proteomes" id="UP000315295">
    <property type="component" value="Unassembled WGS sequence"/>
</dbReference>
<reference evidence="2 3" key="1">
    <citation type="journal article" date="2019" name="G3 (Bethesda)">
        <title>Sequencing of a Wild Apple (Malus baccata) Genome Unravels the Differences Between Cultivated and Wild Apple Species Regarding Disease Resistance and Cold Tolerance.</title>
        <authorList>
            <person name="Chen X."/>
        </authorList>
    </citation>
    <scope>NUCLEOTIDE SEQUENCE [LARGE SCALE GENOMIC DNA]</scope>
    <source>
        <strain evidence="3">cv. Shandingzi</strain>
        <tissue evidence="2">Leaves</tissue>
    </source>
</reference>
<dbReference type="SMART" id="SM00956">
    <property type="entry name" value="RQC"/>
    <property type="match status" value="1"/>
</dbReference>
<protein>
    <recommendedName>
        <fullName evidence="1">RQC domain-containing protein</fullName>
    </recommendedName>
</protein>
<name>A0A540N0B2_MALBA</name>
<dbReference type="GO" id="GO:0006281">
    <property type="term" value="P:DNA repair"/>
    <property type="evidence" value="ECO:0007669"/>
    <property type="project" value="InterPro"/>
</dbReference>
<dbReference type="SUPFAM" id="SSF46785">
    <property type="entry name" value="Winged helix' DNA-binding domain"/>
    <property type="match status" value="1"/>
</dbReference>
<evidence type="ECO:0000313" key="2">
    <source>
        <dbReference type="EMBL" id="TQE04497.1"/>
    </source>
</evidence>
<evidence type="ECO:0000259" key="1">
    <source>
        <dbReference type="SMART" id="SM00956"/>
    </source>
</evidence>